<dbReference type="InterPro" id="IPR029510">
    <property type="entry name" value="Ald_DH_CS_GLU"/>
</dbReference>
<dbReference type="PROSITE" id="PS00687">
    <property type="entry name" value="ALDEHYDE_DEHYDR_GLU"/>
    <property type="match status" value="1"/>
</dbReference>
<keyword evidence="2 4" id="KW-0560">Oxidoreductase</keyword>
<dbReference type="InterPro" id="IPR015590">
    <property type="entry name" value="Aldehyde_DH_dom"/>
</dbReference>
<dbReference type="RefSeq" id="WP_113695646.1">
    <property type="nucleotide sequence ID" value="NZ_CP015163.1"/>
</dbReference>
<sequence length="479" mass="50397">MERLFVNGSFVDPVAGETFETRAPRDGSLLAEVASGQSEDVDLAVRAARQSFEDGRWRSQPPAARKRVLLKLAELMRANSEELARVESMDTGKPIGEASRVDVAKAADTFTWYAEAIDKVYGEIAPTGGDTLALVSREPLGVIGAVVPWNYPLMITSWKLAPALAAGNSVVLKPAEQSPLSALVLARLAAEAGLPDGVLNVVTGFGETAGRALGLHPDVDKIAFTGSAPVGRAFLGYAAASNGKQVSVEAGGKSPQLVLPDVSDVDKAAEAIAWGFCYNAGQTCNAGSRLVVHSSIAADLVEAVRKVLAGFTVGDPLDPATTLGPLIDDTQLGTVLGYLDVGREEATVVHGGRRLHEETGGWYVEPAVLEGVPNTATVAQEEIFGPVLATTTFEELDEGVRIANETRFGLAASVWTADLRTAHRVAARLRAGTVWVNTFDASDVITPFGGFGETGGGRDKSLHALDGYTGLKTTWFDLS</sequence>
<comment type="similarity">
    <text evidence="1 4">Belongs to the aldehyde dehydrogenase family.</text>
</comment>
<dbReference type="GO" id="GO:0016620">
    <property type="term" value="F:oxidoreductase activity, acting on the aldehyde or oxo group of donors, NAD or NADP as acceptor"/>
    <property type="evidence" value="ECO:0007669"/>
    <property type="project" value="InterPro"/>
</dbReference>
<evidence type="ECO:0000256" key="3">
    <source>
        <dbReference type="PROSITE-ProRule" id="PRU10007"/>
    </source>
</evidence>
<dbReference type="Proteomes" id="UP000250434">
    <property type="component" value="Chromosome"/>
</dbReference>
<dbReference type="InterPro" id="IPR016161">
    <property type="entry name" value="Ald_DH/histidinol_DH"/>
</dbReference>
<dbReference type="SUPFAM" id="SSF53720">
    <property type="entry name" value="ALDH-like"/>
    <property type="match status" value="1"/>
</dbReference>
<dbReference type="InterPro" id="IPR016163">
    <property type="entry name" value="Ald_DH_C"/>
</dbReference>
<dbReference type="InterPro" id="IPR016162">
    <property type="entry name" value="Ald_DH_N"/>
</dbReference>
<dbReference type="AlphaFoldDB" id="A0A344LEV9"/>
<evidence type="ECO:0000313" key="6">
    <source>
        <dbReference type="EMBL" id="AXB46583.1"/>
    </source>
</evidence>
<dbReference type="KEGG" id="aab:A4R43_32460"/>
<dbReference type="FunFam" id="3.40.605.10:FF:000001">
    <property type="entry name" value="Aldehyde dehydrogenase 1"/>
    <property type="match status" value="1"/>
</dbReference>
<dbReference type="Gene3D" id="3.40.605.10">
    <property type="entry name" value="Aldehyde Dehydrogenase, Chain A, domain 1"/>
    <property type="match status" value="1"/>
</dbReference>
<dbReference type="PANTHER" id="PTHR11699">
    <property type="entry name" value="ALDEHYDE DEHYDROGENASE-RELATED"/>
    <property type="match status" value="1"/>
</dbReference>
<feature type="domain" description="Aldehyde dehydrogenase" evidence="5">
    <location>
        <begin position="14"/>
        <end position="473"/>
    </location>
</feature>
<feature type="active site" evidence="3">
    <location>
        <position position="249"/>
    </location>
</feature>
<evidence type="ECO:0000313" key="7">
    <source>
        <dbReference type="Proteomes" id="UP000250434"/>
    </source>
</evidence>
<evidence type="ECO:0000256" key="2">
    <source>
        <dbReference type="ARBA" id="ARBA00023002"/>
    </source>
</evidence>
<name>A0A344LEV9_9PSEU</name>
<dbReference type="CDD" id="cd07112">
    <property type="entry name" value="ALDH_GABALDH-PuuC"/>
    <property type="match status" value="1"/>
</dbReference>
<protein>
    <submittedName>
        <fullName evidence="6">Aldehyde dehydrogenase</fullName>
    </submittedName>
</protein>
<dbReference type="Gene3D" id="3.40.309.10">
    <property type="entry name" value="Aldehyde Dehydrogenase, Chain A, domain 2"/>
    <property type="match status" value="1"/>
</dbReference>
<dbReference type="Pfam" id="PF00171">
    <property type="entry name" value="Aldedh"/>
    <property type="match status" value="1"/>
</dbReference>
<evidence type="ECO:0000256" key="1">
    <source>
        <dbReference type="ARBA" id="ARBA00009986"/>
    </source>
</evidence>
<keyword evidence="7" id="KW-1185">Reference proteome</keyword>
<dbReference type="FunFam" id="3.40.309.10:FF:000012">
    <property type="entry name" value="Betaine aldehyde dehydrogenase"/>
    <property type="match status" value="1"/>
</dbReference>
<dbReference type="OrthoDB" id="6882680at2"/>
<organism evidence="6 7">
    <name type="scientific">Amycolatopsis albispora</name>
    <dbReference type="NCBI Taxonomy" id="1804986"/>
    <lineage>
        <taxon>Bacteria</taxon>
        <taxon>Bacillati</taxon>
        <taxon>Actinomycetota</taxon>
        <taxon>Actinomycetes</taxon>
        <taxon>Pseudonocardiales</taxon>
        <taxon>Pseudonocardiaceae</taxon>
        <taxon>Amycolatopsis</taxon>
    </lineage>
</organism>
<reference evidence="6 7" key="1">
    <citation type="submission" date="2016-04" db="EMBL/GenBank/DDBJ databases">
        <title>Complete genome sequence and analysis of deep-sea sediment isolate, Amycolatopsis sp. WP1.</title>
        <authorList>
            <person name="Wang H."/>
            <person name="Chen S."/>
            <person name="Wu Q."/>
        </authorList>
    </citation>
    <scope>NUCLEOTIDE SEQUENCE [LARGE SCALE GENOMIC DNA]</scope>
    <source>
        <strain evidence="6 7">WP1</strain>
    </source>
</reference>
<proteinExistence type="inferred from homology"/>
<evidence type="ECO:0000259" key="5">
    <source>
        <dbReference type="Pfam" id="PF00171"/>
    </source>
</evidence>
<evidence type="ECO:0000256" key="4">
    <source>
        <dbReference type="RuleBase" id="RU003345"/>
    </source>
</evidence>
<dbReference type="EMBL" id="CP015163">
    <property type="protein sequence ID" value="AXB46583.1"/>
    <property type="molecule type" value="Genomic_DNA"/>
</dbReference>
<gene>
    <name evidence="6" type="ORF">A4R43_32460</name>
</gene>
<accession>A0A344LEV9</accession>